<feature type="region of interest" description="Disordered" evidence="1">
    <location>
        <begin position="188"/>
        <end position="209"/>
    </location>
</feature>
<proteinExistence type="predicted"/>
<evidence type="ECO:0000313" key="2">
    <source>
        <dbReference type="EMBL" id="CAL1402461.1"/>
    </source>
</evidence>
<dbReference type="EMBL" id="OZ034820">
    <property type="protein sequence ID" value="CAL1402461.1"/>
    <property type="molecule type" value="Genomic_DNA"/>
</dbReference>
<accession>A0AAV2FVU6</accession>
<evidence type="ECO:0000313" key="3">
    <source>
        <dbReference type="Proteomes" id="UP001497516"/>
    </source>
</evidence>
<dbReference type="Proteomes" id="UP001497516">
    <property type="component" value="Chromosome 7"/>
</dbReference>
<reference evidence="2 3" key="1">
    <citation type="submission" date="2024-04" db="EMBL/GenBank/DDBJ databases">
        <authorList>
            <person name="Fracassetti M."/>
        </authorList>
    </citation>
    <scope>NUCLEOTIDE SEQUENCE [LARGE SCALE GENOMIC DNA]</scope>
</reference>
<feature type="compositionally biased region" description="Acidic residues" evidence="1">
    <location>
        <begin position="190"/>
        <end position="204"/>
    </location>
</feature>
<protein>
    <submittedName>
        <fullName evidence="2">Uncharacterized protein</fullName>
    </submittedName>
</protein>
<sequence length="270" mass="31239">MGVEMCITEKVLAEVLETTNLRKRIDVFNAWNETHFSRAKQIQTVCGLAEEEDAEDCSRPTIRELTVKVRVLNHMLSYNILPKGGHREAVTYFDIELLINLLSHEKVNLPYLIFTHMLAVAENSNRNLPYGMILTLLFDHFNVDLSGEVGLRVSRQEFYTVTYLKKMEIELHDGEYVRAYNPHVVHGGDVDDDVDDNEELEDEPMVQPHSSTPLVTLQHIWDSMDGMYDYMGQMSIQMIGMYDYMGQMTTQMSTLQLTVTEMRDEFHSFI</sequence>
<gene>
    <name evidence="2" type="ORF">LTRI10_LOCUS42457</name>
</gene>
<evidence type="ECO:0000256" key="1">
    <source>
        <dbReference type="SAM" id="MobiDB-lite"/>
    </source>
</evidence>
<keyword evidence="3" id="KW-1185">Reference proteome</keyword>
<organism evidence="2 3">
    <name type="scientific">Linum trigynum</name>
    <dbReference type="NCBI Taxonomy" id="586398"/>
    <lineage>
        <taxon>Eukaryota</taxon>
        <taxon>Viridiplantae</taxon>
        <taxon>Streptophyta</taxon>
        <taxon>Embryophyta</taxon>
        <taxon>Tracheophyta</taxon>
        <taxon>Spermatophyta</taxon>
        <taxon>Magnoliopsida</taxon>
        <taxon>eudicotyledons</taxon>
        <taxon>Gunneridae</taxon>
        <taxon>Pentapetalae</taxon>
        <taxon>rosids</taxon>
        <taxon>fabids</taxon>
        <taxon>Malpighiales</taxon>
        <taxon>Linaceae</taxon>
        <taxon>Linum</taxon>
    </lineage>
</organism>
<name>A0AAV2FVU6_9ROSI</name>
<dbReference type="AlphaFoldDB" id="A0AAV2FVU6"/>